<keyword evidence="3" id="KW-1185">Reference proteome</keyword>
<dbReference type="EMBL" id="JBHSGP010000004">
    <property type="protein sequence ID" value="MFC4720940.1"/>
    <property type="molecule type" value="Genomic_DNA"/>
</dbReference>
<proteinExistence type="predicted"/>
<protein>
    <submittedName>
        <fullName evidence="2">RidA family protein</fullName>
        <ecNumber evidence="2">3.5.-.-</ecNumber>
    </submittedName>
</protein>
<evidence type="ECO:0000313" key="3">
    <source>
        <dbReference type="Proteomes" id="UP001595953"/>
    </source>
</evidence>
<dbReference type="SUPFAM" id="SSF55298">
    <property type="entry name" value="YjgF-like"/>
    <property type="match status" value="1"/>
</dbReference>
<comment type="caution">
    <text evidence="2">The sequence shown here is derived from an EMBL/GenBank/DDBJ whole genome shotgun (WGS) entry which is preliminary data.</text>
</comment>
<dbReference type="Proteomes" id="UP001595953">
    <property type="component" value="Unassembled WGS sequence"/>
</dbReference>
<gene>
    <name evidence="2" type="ORF">ACFO5O_01295</name>
</gene>
<dbReference type="PANTHER" id="PTHR11803:SF39">
    <property type="entry name" value="2-IMINOBUTANOATE_2-IMINOPROPANOATE DEAMINASE"/>
    <property type="match status" value="1"/>
</dbReference>
<dbReference type="InterPro" id="IPR006175">
    <property type="entry name" value="YjgF/YER057c/UK114"/>
</dbReference>
<dbReference type="EC" id="3.5.-.-" evidence="2"/>
<dbReference type="Gene3D" id="3.30.1330.40">
    <property type="entry name" value="RutC-like"/>
    <property type="match status" value="1"/>
</dbReference>
<feature type="chain" id="PRO_5045456546" evidence="1">
    <location>
        <begin position="22"/>
        <end position="174"/>
    </location>
</feature>
<dbReference type="InterPro" id="IPR035959">
    <property type="entry name" value="RutC-like_sf"/>
</dbReference>
<dbReference type="Pfam" id="PF01042">
    <property type="entry name" value="Ribonuc_L-PSP"/>
    <property type="match status" value="1"/>
</dbReference>
<dbReference type="RefSeq" id="WP_387960169.1">
    <property type="nucleotide sequence ID" value="NZ_JBHSGP010000004.1"/>
</dbReference>
<name>A0ABV9MZE2_9FLAO</name>
<dbReference type="PANTHER" id="PTHR11803">
    <property type="entry name" value="2-IMINOBUTANOATE/2-IMINOPROPANOATE DEAMINASE RIDA"/>
    <property type="match status" value="1"/>
</dbReference>
<accession>A0ABV9MZE2</accession>
<evidence type="ECO:0000256" key="1">
    <source>
        <dbReference type="SAM" id="SignalP"/>
    </source>
</evidence>
<keyword evidence="2" id="KW-0378">Hydrolase</keyword>
<reference evidence="3" key="1">
    <citation type="journal article" date="2019" name="Int. J. Syst. Evol. Microbiol.">
        <title>The Global Catalogue of Microorganisms (GCM) 10K type strain sequencing project: providing services to taxonomists for standard genome sequencing and annotation.</title>
        <authorList>
            <consortium name="The Broad Institute Genomics Platform"/>
            <consortium name="The Broad Institute Genome Sequencing Center for Infectious Disease"/>
            <person name="Wu L."/>
            <person name="Ma J."/>
        </authorList>
    </citation>
    <scope>NUCLEOTIDE SEQUENCE [LARGE SCALE GENOMIC DNA]</scope>
    <source>
        <strain evidence="3">CCUG 63682</strain>
    </source>
</reference>
<feature type="signal peptide" evidence="1">
    <location>
        <begin position="1"/>
        <end position="21"/>
    </location>
</feature>
<sequence length="174" mass="18835">MKQLIIASLVILLVVLSCKNAQDEKVNNPVDANISVENTPADLNLKKQAPIFTPSELPYPFSSAVQVGDILYLSGDIGVNEEGTGLVPGGIVPETKRMFERIEATLASHGLGLDDVFKCTVMLADMAEWPAFNDVYAGYFQPGKYPTRSAMGVNGLALGARVEMECWAYNPQPN</sequence>
<evidence type="ECO:0000313" key="2">
    <source>
        <dbReference type="EMBL" id="MFC4720940.1"/>
    </source>
</evidence>
<dbReference type="PROSITE" id="PS51257">
    <property type="entry name" value="PROKAR_LIPOPROTEIN"/>
    <property type="match status" value="1"/>
</dbReference>
<organism evidence="2 3">
    <name type="scientific">Geojedonia litorea</name>
    <dbReference type="NCBI Taxonomy" id="1268269"/>
    <lineage>
        <taxon>Bacteria</taxon>
        <taxon>Pseudomonadati</taxon>
        <taxon>Bacteroidota</taxon>
        <taxon>Flavobacteriia</taxon>
        <taxon>Flavobacteriales</taxon>
        <taxon>Flavobacteriaceae</taxon>
        <taxon>Geojedonia</taxon>
    </lineage>
</organism>
<keyword evidence="1" id="KW-0732">Signal</keyword>
<dbReference type="CDD" id="cd00448">
    <property type="entry name" value="YjgF_YER057c_UK114_family"/>
    <property type="match status" value="1"/>
</dbReference>
<dbReference type="GO" id="GO:0016787">
    <property type="term" value="F:hydrolase activity"/>
    <property type="evidence" value="ECO:0007669"/>
    <property type="project" value="UniProtKB-KW"/>
</dbReference>